<dbReference type="GO" id="GO:0031966">
    <property type="term" value="C:mitochondrial membrane"/>
    <property type="evidence" value="ECO:0007669"/>
    <property type="project" value="TreeGrafter"/>
</dbReference>
<dbReference type="PANTHER" id="PTHR12563:SF17">
    <property type="entry name" value="DIHYDROXYACETONE PHOSPHATE ACYLTRANSFERASE"/>
    <property type="match status" value="1"/>
</dbReference>
<organism evidence="7 8">
    <name type="scientific">Toxocara canis</name>
    <name type="common">Canine roundworm</name>
    <dbReference type="NCBI Taxonomy" id="6265"/>
    <lineage>
        <taxon>Eukaryota</taxon>
        <taxon>Metazoa</taxon>
        <taxon>Ecdysozoa</taxon>
        <taxon>Nematoda</taxon>
        <taxon>Chromadorea</taxon>
        <taxon>Rhabditida</taxon>
        <taxon>Spirurina</taxon>
        <taxon>Ascaridomorpha</taxon>
        <taxon>Ascaridoidea</taxon>
        <taxon>Toxocaridae</taxon>
        <taxon>Toxocara</taxon>
    </lineage>
</organism>
<dbReference type="GO" id="GO:0008654">
    <property type="term" value="P:phospholipid biosynthetic process"/>
    <property type="evidence" value="ECO:0007669"/>
    <property type="project" value="TreeGrafter"/>
</dbReference>
<dbReference type="OMA" id="NAVITVW"/>
<dbReference type="InterPro" id="IPR041728">
    <property type="entry name" value="GPAT/DHAPAT_LPLAT"/>
</dbReference>
<dbReference type="Pfam" id="PF19277">
    <property type="entry name" value="GPAT_C"/>
    <property type="match status" value="1"/>
</dbReference>
<dbReference type="PANTHER" id="PTHR12563">
    <property type="entry name" value="GLYCEROL-3-PHOSPHATE ACYLTRANSFERASE"/>
    <property type="match status" value="1"/>
</dbReference>
<dbReference type="AlphaFoldDB" id="A0A0B2VY00"/>
<comment type="subcellular location">
    <subcellularLocation>
        <location evidence="1">Endomembrane system</location>
        <topology evidence="1">Peripheral membrane protein</topology>
    </subcellularLocation>
</comment>
<dbReference type="SUPFAM" id="SSF69593">
    <property type="entry name" value="Glycerol-3-phosphate (1)-acyltransferase"/>
    <property type="match status" value="1"/>
</dbReference>
<keyword evidence="8" id="KW-1185">Reference proteome</keyword>
<name>A0A0B2VY00_TOXCA</name>
<keyword evidence="4" id="KW-0472">Membrane</keyword>
<dbReference type="InterPro" id="IPR045520">
    <property type="entry name" value="GPAT/DHAPAT_C"/>
</dbReference>
<keyword evidence="3 7" id="KW-0808">Transferase</keyword>
<dbReference type="GO" id="GO:0019432">
    <property type="term" value="P:triglyceride biosynthetic process"/>
    <property type="evidence" value="ECO:0007669"/>
    <property type="project" value="TreeGrafter"/>
</dbReference>
<evidence type="ECO:0000256" key="4">
    <source>
        <dbReference type="ARBA" id="ARBA00023136"/>
    </source>
</evidence>
<accession>A0A0B2VY00</accession>
<keyword evidence="5 7" id="KW-0012">Acyltransferase</keyword>
<dbReference type="STRING" id="6265.A0A0B2VY00"/>
<feature type="domain" description="Phospholipid/glycerol acyltransferase" evidence="6">
    <location>
        <begin position="136"/>
        <end position="265"/>
    </location>
</feature>
<dbReference type="Proteomes" id="UP000031036">
    <property type="component" value="Unassembled WGS sequence"/>
</dbReference>
<protein>
    <submittedName>
        <fullName evidence="7">Dihydroxyacetone phosphate acyltransferase</fullName>
    </submittedName>
</protein>
<reference evidence="7 8" key="1">
    <citation type="submission" date="2014-11" db="EMBL/GenBank/DDBJ databases">
        <title>Genetic blueprint of the zoonotic pathogen Toxocara canis.</title>
        <authorList>
            <person name="Zhu X.-Q."/>
            <person name="Korhonen P.K."/>
            <person name="Cai H."/>
            <person name="Young N.D."/>
            <person name="Nejsum P."/>
            <person name="von Samson-Himmelstjerna G."/>
            <person name="Boag P.R."/>
            <person name="Tan P."/>
            <person name="Li Q."/>
            <person name="Min J."/>
            <person name="Yang Y."/>
            <person name="Wang X."/>
            <person name="Fang X."/>
            <person name="Hall R.S."/>
            <person name="Hofmann A."/>
            <person name="Sternberg P.W."/>
            <person name="Jex A.R."/>
            <person name="Gasser R.B."/>
        </authorList>
    </citation>
    <scope>NUCLEOTIDE SEQUENCE [LARGE SCALE GENOMIC DNA]</scope>
    <source>
        <strain evidence="7">PN_DK_2014</strain>
    </source>
</reference>
<evidence type="ECO:0000313" key="7">
    <source>
        <dbReference type="EMBL" id="KHN86553.1"/>
    </source>
</evidence>
<dbReference type="GO" id="GO:0004366">
    <property type="term" value="F:glycerol-3-phosphate O-acyltransferase activity"/>
    <property type="evidence" value="ECO:0007669"/>
    <property type="project" value="TreeGrafter"/>
</dbReference>
<dbReference type="GO" id="GO:0012505">
    <property type="term" value="C:endomembrane system"/>
    <property type="evidence" value="ECO:0007669"/>
    <property type="project" value="UniProtKB-SubCell"/>
</dbReference>
<proteinExistence type="inferred from homology"/>
<dbReference type="InterPro" id="IPR022284">
    <property type="entry name" value="GPAT/DHAPAT"/>
</dbReference>
<dbReference type="Pfam" id="PF01553">
    <property type="entry name" value="Acyltransferase"/>
    <property type="match status" value="1"/>
</dbReference>
<dbReference type="CDD" id="cd07993">
    <property type="entry name" value="LPLAT_DHAPAT-like"/>
    <property type="match status" value="1"/>
</dbReference>
<evidence type="ECO:0000313" key="8">
    <source>
        <dbReference type="Proteomes" id="UP000031036"/>
    </source>
</evidence>
<dbReference type="GO" id="GO:0008611">
    <property type="term" value="P:ether lipid biosynthetic process"/>
    <property type="evidence" value="ECO:0007669"/>
    <property type="project" value="TreeGrafter"/>
</dbReference>
<evidence type="ECO:0000256" key="2">
    <source>
        <dbReference type="ARBA" id="ARBA00007937"/>
    </source>
</evidence>
<dbReference type="OrthoDB" id="10255570at2759"/>
<evidence type="ECO:0000256" key="3">
    <source>
        <dbReference type="ARBA" id="ARBA00022679"/>
    </source>
</evidence>
<dbReference type="GO" id="GO:0016287">
    <property type="term" value="F:glycerone-phosphate O-acyltransferase activity"/>
    <property type="evidence" value="ECO:0007669"/>
    <property type="project" value="TreeGrafter"/>
</dbReference>
<evidence type="ECO:0000256" key="5">
    <source>
        <dbReference type="ARBA" id="ARBA00023315"/>
    </source>
</evidence>
<dbReference type="EMBL" id="JPKZ01000592">
    <property type="protein sequence ID" value="KHN86553.1"/>
    <property type="molecule type" value="Genomic_DNA"/>
</dbReference>
<evidence type="ECO:0000259" key="6">
    <source>
        <dbReference type="SMART" id="SM00563"/>
    </source>
</evidence>
<comment type="caution">
    <text evidence="7">The sequence shown here is derived from an EMBL/GenBank/DDBJ whole genome shotgun (WGS) entry which is preliminary data.</text>
</comment>
<dbReference type="GO" id="GO:0005778">
    <property type="term" value="C:peroxisomal membrane"/>
    <property type="evidence" value="ECO:0007669"/>
    <property type="project" value="TreeGrafter"/>
</dbReference>
<sequence length="750" mass="84560">MGRVGAANEYIDWLAKVDEVGGELAWVTRQKNFPLNTSQKVAPVRRSADEIIRCVLDSKRVKKTINAEAERRGCAQKVVRAEAEEVIRTMAHRMQMPAVRLIGYAIVSVVKRLFDGIFVNSVQLQRLRELFNNDAVIFMPTHRTYMDFLLISLLCFDHDVPLPAIAAGMDFMNSKFMGEALRRCGAFFIRREFGKDRLYWSLFTEYVQTHLINADHPVEFFIEGTRSRSGKSLYPRYGLLQILVEPFLRCQLYDMVIVPVTMNYDKILEEALYAYELLGFPKPKESTTGLLKARRILNKRFGRVYMTFGEPISVRRYFSTSLERSAFACQPESVFEVPVKEKMVIRKFGHDIVRIHNENNVISIWPYTCAVLLKLLDERRMSNRNELVPLGELVHYVEEIIALAKRLEKNVLVHTNIINDLRYYLELHSDLFCTCDNFASPDSNLQLSHFLVSEQNNIDKHCLERSVAHIILSNYANQVLYDFADMGLICSILIAKNQIDRNDAMSLFCRLHALFDHEFVCMPGKEEAQASFAAAIGTLQRGCCIDLSDEIVTIKCNGAVMAMASLIHPFIAVYQLVIQTVFGFAGTTAAQSLLVVGTQRRVAQLLASPDHKYLRSSALSSDPIKNALSSLCSHKALVKQPFIAVYQLVIQTVFGFAGTTAAQSLLVVGTQRRVAQLLASPDHKYLRSSALSSDPIKNALSSLCSHKALVKQADGQYRVDAAQLCSVGSLLNSVSPYSIPFNGLSYRSKL</sequence>
<dbReference type="GO" id="GO:0006631">
    <property type="term" value="P:fatty acid metabolic process"/>
    <property type="evidence" value="ECO:0007669"/>
    <property type="project" value="TreeGrafter"/>
</dbReference>
<evidence type="ECO:0000256" key="1">
    <source>
        <dbReference type="ARBA" id="ARBA00004184"/>
    </source>
</evidence>
<dbReference type="SMART" id="SM00563">
    <property type="entry name" value="PlsC"/>
    <property type="match status" value="1"/>
</dbReference>
<gene>
    <name evidence="7" type="primary">GNPAT</name>
    <name evidence="7" type="ORF">Tcan_07066</name>
</gene>
<comment type="similarity">
    <text evidence="2">Belongs to the GPAT/DAPAT family.</text>
</comment>
<dbReference type="InterPro" id="IPR002123">
    <property type="entry name" value="Plipid/glycerol_acylTrfase"/>
</dbReference>